<protein>
    <recommendedName>
        <fullName evidence="3">Carboxylic ester hydrolase</fullName>
        <ecNumber evidence="3">3.1.1.-</ecNumber>
    </recommendedName>
</protein>
<dbReference type="InterPro" id="IPR029058">
    <property type="entry name" value="AB_hydrolase_fold"/>
</dbReference>
<keyword evidence="6" id="KW-1185">Reference proteome</keyword>
<dbReference type="Proteomes" id="UP000195807">
    <property type="component" value="Plasmid pCME4A9I"/>
</dbReference>
<evidence type="ECO:0000256" key="2">
    <source>
        <dbReference type="ARBA" id="ARBA00022801"/>
    </source>
</evidence>
<geneLocation type="plasmid" evidence="6">
    <name>pcme4a9i</name>
</geneLocation>
<gene>
    <name evidence="5" type="ORF">A9D14_15745</name>
</gene>
<reference evidence="5 6" key="1">
    <citation type="submission" date="2017-01" db="EMBL/GenBank/DDBJ databases">
        <title>Complete genome sequence of esterase-producing bacterium Croceicoccus marinus E4A9.</title>
        <authorList>
            <person name="Wu Y.-H."/>
            <person name="Cheng H."/>
            <person name="Xu L."/>
            <person name="Huo Y.-Y."/>
            <person name="Wang C.-S."/>
            <person name="Xu X.-W."/>
        </authorList>
    </citation>
    <scope>NUCLEOTIDE SEQUENCE [LARGE SCALE GENOMIC DNA]</scope>
    <source>
        <strain evidence="5 6">E4A9</strain>
        <plasmid evidence="6">Plasmid pcme4a9i</plasmid>
    </source>
</reference>
<dbReference type="PROSITE" id="PS00122">
    <property type="entry name" value="CARBOXYLESTERASE_B_1"/>
    <property type="match status" value="1"/>
</dbReference>
<sequence>MSGVEPATRRTVLKGGLIGSGLLATPAFGQSPTPRVGGYEGIRQAGVHAFLGIRYATAERFARPVRLPFASDPTPAREFGPICPQRGNLDEPASEDCLFLNVWTPDLNPAANKPVMVYFHGGAYNGGTVTDPVTHGQHLAGQGDVVVVSVNQRLNVFGYPWLAPFDGRYADSGNLGQLDLIAALEWVRDHAAKFGGDPSRVMVFGQSGGGAKIATLMAMPAAKGLFHSAATMSGQQVTASGPTNALKRITAFFEQVGVPVGNVDGLKALSTEQMVAGLDAADPVLGGSLYFGPVLDMVNLPRHPFWPDAAPQSLNIPMILGNTTDETRAFINPEGPLLQGIDWSNIAERIRPNIKIDLRPDYVVQQYREHFPDWSPERVFYAATTDGRSWPGQWIEADERAKAGAEQTWVYQLDRESPIDPKRGAAHTDDLPYVFGTLDAPGSYSGTGSRARQISAAMMKAFTGLAHTGTPGLTDWAPYTLPDRATLMVAEDRIAMENDPRGWQREMWSTAPYIQPGI</sequence>
<dbReference type="Pfam" id="PF00135">
    <property type="entry name" value="COesterase"/>
    <property type="match status" value="1"/>
</dbReference>
<dbReference type="InterPro" id="IPR019819">
    <property type="entry name" value="Carboxylesterase_B_CS"/>
</dbReference>
<feature type="domain" description="Carboxylesterase type B" evidence="4">
    <location>
        <begin position="42"/>
        <end position="500"/>
    </location>
</feature>
<evidence type="ECO:0000259" key="4">
    <source>
        <dbReference type="Pfam" id="PF00135"/>
    </source>
</evidence>
<dbReference type="KEGG" id="cman:A9D14_15745"/>
<dbReference type="PROSITE" id="PS00941">
    <property type="entry name" value="CARBOXYLESTERASE_B_2"/>
    <property type="match status" value="1"/>
</dbReference>
<keyword evidence="2 3" id="KW-0378">Hydrolase</keyword>
<evidence type="ECO:0000256" key="1">
    <source>
        <dbReference type="ARBA" id="ARBA00005964"/>
    </source>
</evidence>
<dbReference type="InterPro" id="IPR002018">
    <property type="entry name" value="CarbesteraseB"/>
</dbReference>
<accession>A0A1Z1FGH2</accession>
<evidence type="ECO:0000256" key="3">
    <source>
        <dbReference type="RuleBase" id="RU361235"/>
    </source>
</evidence>
<comment type="similarity">
    <text evidence="1 3">Belongs to the type-B carboxylesterase/lipase family.</text>
</comment>
<dbReference type="EMBL" id="CP019603">
    <property type="protein sequence ID" value="ARU17807.1"/>
    <property type="molecule type" value="Genomic_DNA"/>
</dbReference>
<evidence type="ECO:0000313" key="5">
    <source>
        <dbReference type="EMBL" id="ARU17807.1"/>
    </source>
</evidence>
<dbReference type="STRING" id="450378.GCA_001661675_03163"/>
<dbReference type="AlphaFoldDB" id="A0A1Z1FGH2"/>
<dbReference type="EC" id="3.1.1.-" evidence="3"/>
<dbReference type="PANTHER" id="PTHR43142:SF1">
    <property type="entry name" value="CARBOXYLIC ESTER HYDROLASE"/>
    <property type="match status" value="1"/>
</dbReference>
<dbReference type="InterPro" id="IPR019826">
    <property type="entry name" value="Carboxylesterase_B_AS"/>
</dbReference>
<organism evidence="5 6">
    <name type="scientific">Croceicoccus marinus</name>
    <dbReference type="NCBI Taxonomy" id="450378"/>
    <lineage>
        <taxon>Bacteria</taxon>
        <taxon>Pseudomonadati</taxon>
        <taxon>Pseudomonadota</taxon>
        <taxon>Alphaproteobacteria</taxon>
        <taxon>Sphingomonadales</taxon>
        <taxon>Erythrobacteraceae</taxon>
        <taxon>Croceicoccus</taxon>
    </lineage>
</organism>
<keyword evidence="5" id="KW-0614">Plasmid</keyword>
<dbReference type="SUPFAM" id="SSF53474">
    <property type="entry name" value="alpha/beta-Hydrolases"/>
    <property type="match status" value="1"/>
</dbReference>
<dbReference type="PANTHER" id="PTHR43142">
    <property type="entry name" value="CARBOXYLIC ESTER HYDROLASE"/>
    <property type="match status" value="1"/>
</dbReference>
<dbReference type="OrthoDB" id="9775851at2"/>
<name>A0A1Z1FGH2_9SPHN</name>
<dbReference type="GO" id="GO:0016787">
    <property type="term" value="F:hydrolase activity"/>
    <property type="evidence" value="ECO:0007669"/>
    <property type="project" value="UniProtKB-KW"/>
</dbReference>
<evidence type="ECO:0000313" key="6">
    <source>
        <dbReference type="Proteomes" id="UP000195807"/>
    </source>
</evidence>
<dbReference type="Gene3D" id="3.40.50.1820">
    <property type="entry name" value="alpha/beta hydrolase"/>
    <property type="match status" value="1"/>
</dbReference>
<dbReference type="RefSeq" id="WP_066850007.1">
    <property type="nucleotide sequence ID" value="NZ_CP019603.1"/>
</dbReference>
<proteinExistence type="inferred from homology"/>